<organism evidence="12 13">
    <name type="scientific">Granulosicoccus antarcticus IMCC3135</name>
    <dbReference type="NCBI Taxonomy" id="1192854"/>
    <lineage>
        <taxon>Bacteria</taxon>
        <taxon>Pseudomonadati</taxon>
        <taxon>Pseudomonadota</taxon>
        <taxon>Gammaproteobacteria</taxon>
        <taxon>Chromatiales</taxon>
        <taxon>Granulosicoccaceae</taxon>
        <taxon>Granulosicoccus</taxon>
    </lineage>
</organism>
<evidence type="ECO:0000256" key="5">
    <source>
        <dbReference type="ARBA" id="ARBA00013189"/>
    </source>
</evidence>
<evidence type="ECO:0000259" key="11">
    <source>
        <dbReference type="Pfam" id="PF01370"/>
    </source>
</evidence>
<gene>
    <name evidence="12" type="primary">galE_1</name>
    <name evidence="12" type="ORF">IMCC3135_02225</name>
</gene>
<comment type="pathway">
    <text evidence="3 10">Carbohydrate metabolism; galactose metabolism.</text>
</comment>
<sequence>MSESENKKSILVTGGAGYIGSHVVKLLGERGERIVVLDNLSTGNEEAVLYGTLVKGDTGDEALVRRILEEHDVDTVMHFAAHTIVPESVENPLKYYRNNTGNTLNLLQCCQAAGIDKLIFSSTAATYGIPEDDTKPCSEELPTAPINPYGMSKLMSEHMLKDLSYATDLRHVILRYFNVAGSDPDGRIGQSTHNATLLIKVAAEVALGKREKLLVFGTDYATPDGTGIRDYIHVSDLASAHLAALDYLRKGGQSTLVNCGYGKGFSVRQVIDATSRLNGAPLNVEEQPRRAGDPPALIAAVEKIHKTLDWQPKFDDLDVIVQTSLDWEKKILAKTAEKQAGNT</sequence>
<evidence type="ECO:0000256" key="9">
    <source>
        <dbReference type="ARBA" id="ARBA00023277"/>
    </source>
</evidence>
<dbReference type="CDD" id="cd05247">
    <property type="entry name" value="UDP_G4E_1_SDR_e"/>
    <property type="match status" value="1"/>
</dbReference>
<accession>A0A2Z2NHE2</accession>
<dbReference type="PANTHER" id="PTHR43725:SF53">
    <property type="entry name" value="UDP-ARABINOSE 4-EPIMERASE 1"/>
    <property type="match status" value="1"/>
</dbReference>
<dbReference type="EMBL" id="CP018632">
    <property type="protein sequence ID" value="ASJ70559.1"/>
    <property type="molecule type" value="Genomic_DNA"/>
</dbReference>
<dbReference type="EC" id="5.1.3.2" evidence="5 10"/>
<keyword evidence="13" id="KW-1185">Reference proteome</keyword>
<dbReference type="KEGG" id="gai:IMCC3135_02225"/>
<dbReference type="OrthoDB" id="9803010at2"/>
<dbReference type="GO" id="GO:0033499">
    <property type="term" value="P:galactose catabolic process via UDP-galactose, Leloir pathway"/>
    <property type="evidence" value="ECO:0007669"/>
    <property type="project" value="TreeGrafter"/>
</dbReference>
<proteinExistence type="inferred from homology"/>
<evidence type="ECO:0000313" key="12">
    <source>
        <dbReference type="EMBL" id="ASJ70559.1"/>
    </source>
</evidence>
<evidence type="ECO:0000256" key="8">
    <source>
        <dbReference type="ARBA" id="ARBA00023235"/>
    </source>
</evidence>
<evidence type="ECO:0000256" key="4">
    <source>
        <dbReference type="ARBA" id="ARBA00007637"/>
    </source>
</evidence>
<dbReference type="RefSeq" id="WP_088916091.1">
    <property type="nucleotide sequence ID" value="NZ_CP018632.1"/>
</dbReference>
<dbReference type="GO" id="GO:0003978">
    <property type="term" value="F:UDP-glucose 4-epimerase activity"/>
    <property type="evidence" value="ECO:0007669"/>
    <property type="project" value="UniProtKB-UniRule"/>
</dbReference>
<evidence type="ECO:0000256" key="1">
    <source>
        <dbReference type="ARBA" id="ARBA00000083"/>
    </source>
</evidence>
<feature type="domain" description="NAD-dependent epimerase/dehydratase" evidence="11">
    <location>
        <begin position="10"/>
        <end position="260"/>
    </location>
</feature>
<protein>
    <recommendedName>
        <fullName evidence="6 10">UDP-glucose 4-epimerase</fullName>
        <ecNumber evidence="5 10">5.1.3.2</ecNumber>
    </recommendedName>
</protein>
<dbReference type="SUPFAM" id="SSF51735">
    <property type="entry name" value="NAD(P)-binding Rossmann-fold domains"/>
    <property type="match status" value="1"/>
</dbReference>
<keyword evidence="7 10" id="KW-0520">NAD</keyword>
<dbReference type="NCBIfam" id="TIGR01179">
    <property type="entry name" value="galE"/>
    <property type="match status" value="1"/>
</dbReference>
<dbReference type="Gene3D" id="3.90.25.10">
    <property type="entry name" value="UDP-galactose 4-epimerase, domain 1"/>
    <property type="match status" value="1"/>
</dbReference>
<name>A0A2Z2NHE2_9GAMM</name>
<dbReference type="Gene3D" id="3.40.50.720">
    <property type="entry name" value="NAD(P)-binding Rossmann-like Domain"/>
    <property type="match status" value="1"/>
</dbReference>
<dbReference type="PANTHER" id="PTHR43725">
    <property type="entry name" value="UDP-GLUCOSE 4-EPIMERASE"/>
    <property type="match status" value="1"/>
</dbReference>
<evidence type="ECO:0000256" key="2">
    <source>
        <dbReference type="ARBA" id="ARBA00001911"/>
    </source>
</evidence>
<evidence type="ECO:0000313" key="13">
    <source>
        <dbReference type="Proteomes" id="UP000250079"/>
    </source>
</evidence>
<evidence type="ECO:0000256" key="7">
    <source>
        <dbReference type="ARBA" id="ARBA00023027"/>
    </source>
</evidence>
<keyword evidence="9 10" id="KW-0119">Carbohydrate metabolism</keyword>
<comment type="subunit">
    <text evidence="10">Homodimer.</text>
</comment>
<dbReference type="InterPro" id="IPR005886">
    <property type="entry name" value="UDP_G4E"/>
</dbReference>
<evidence type="ECO:0000256" key="10">
    <source>
        <dbReference type="RuleBase" id="RU366046"/>
    </source>
</evidence>
<reference evidence="12 13" key="1">
    <citation type="submission" date="2016-12" db="EMBL/GenBank/DDBJ databases">
        <authorList>
            <person name="Song W.-J."/>
            <person name="Kurnit D.M."/>
        </authorList>
    </citation>
    <scope>NUCLEOTIDE SEQUENCE [LARGE SCALE GENOMIC DNA]</scope>
    <source>
        <strain evidence="12 13">IMCC3135</strain>
    </source>
</reference>
<dbReference type="InterPro" id="IPR036291">
    <property type="entry name" value="NAD(P)-bd_dom_sf"/>
</dbReference>
<comment type="catalytic activity">
    <reaction evidence="1 10">
        <text>UDP-alpha-D-glucose = UDP-alpha-D-galactose</text>
        <dbReference type="Rhea" id="RHEA:22168"/>
        <dbReference type="ChEBI" id="CHEBI:58885"/>
        <dbReference type="ChEBI" id="CHEBI:66914"/>
        <dbReference type="EC" id="5.1.3.2"/>
    </reaction>
</comment>
<dbReference type="Proteomes" id="UP000250079">
    <property type="component" value="Chromosome"/>
</dbReference>
<evidence type="ECO:0000256" key="3">
    <source>
        <dbReference type="ARBA" id="ARBA00004947"/>
    </source>
</evidence>
<dbReference type="AlphaFoldDB" id="A0A2Z2NHE2"/>
<keyword evidence="8 10" id="KW-0413">Isomerase</keyword>
<dbReference type="UniPathway" id="UPA00214"/>
<dbReference type="Pfam" id="PF01370">
    <property type="entry name" value="Epimerase"/>
    <property type="match status" value="1"/>
</dbReference>
<comment type="similarity">
    <text evidence="4 10">Belongs to the NAD(P)-dependent epimerase/dehydratase family.</text>
</comment>
<comment type="cofactor">
    <cofactor evidence="2 10">
        <name>NAD(+)</name>
        <dbReference type="ChEBI" id="CHEBI:57540"/>
    </cofactor>
</comment>
<dbReference type="InterPro" id="IPR001509">
    <property type="entry name" value="Epimerase_deHydtase"/>
</dbReference>
<evidence type="ECO:0000256" key="6">
    <source>
        <dbReference type="ARBA" id="ARBA00018569"/>
    </source>
</evidence>